<evidence type="ECO:0000313" key="2">
    <source>
        <dbReference type="Proteomes" id="UP000198280"/>
    </source>
</evidence>
<dbReference type="RefSeq" id="WP_089223927.1">
    <property type="nucleotide sequence ID" value="NZ_FZOF01000005.1"/>
</dbReference>
<name>A0A239EA94_9ACTN</name>
<keyword evidence="2" id="KW-1185">Reference proteome</keyword>
<evidence type="ECO:0000313" key="1">
    <source>
        <dbReference type="EMBL" id="SNS41198.1"/>
    </source>
</evidence>
<dbReference type="Proteomes" id="UP000198280">
    <property type="component" value="Unassembled WGS sequence"/>
</dbReference>
<proteinExistence type="predicted"/>
<organism evidence="1 2">
    <name type="scientific">Actinacidiphila glaucinigra</name>
    <dbReference type="NCBI Taxonomy" id="235986"/>
    <lineage>
        <taxon>Bacteria</taxon>
        <taxon>Bacillati</taxon>
        <taxon>Actinomycetota</taxon>
        <taxon>Actinomycetes</taxon>
        <taxon>Kitasatosporales</taxon>
        <taxon>Streptomycetaceae</taxon>
        <taxon>Actinacidiphila</taxon>
    </lineage>
</organism>
<accession>A0A239EA94</accession>
<gene>
    <name evidence="1" type="ORF">SAMN05216252_105384</name>
</gene>
<sequence>MIDKDGGRRRGFVPACGLEPADVVLVHREALRVLRPDLHSAHVDAYTDGAWPDEALSSYRGVLALAREAVTAGTRSRRDDPGMGIDIDARDDAQFGLLLDLAPYTIHA</sequence>
<protein>
    <submittedName>
        <fullName evidence="1">Uncharacterized protein</fullName>
    </submittedName>
</protein>
<dbReference type="EMBL" id="FZOF01000005">
    <property type="protein sequence ID" value="SNS41198.1"/>
    <property type="molecule type" value="Genomic_DNA"/>
</dbReference>
<dbReference type="AlphaFoldDB" id="A0A239EA94"/>
<dbReference type="OrthoDB" id="4191267at2"/>
<reference evidence="1 2" key="1">
    <citation type="submission" date="2017-06" db="EMBL/GenBank/DDBJ databases">
        <authorList>
            <person name="Kim H.J."/>
            <person name="Triplett B.A."/>
        </authorList>
    </citation>
    <scope>NUCLEOTIDE SEQUENCE [LARGE SCALE GENOMIC DNA]</scope>
    <source>
        <strain evidence="1 2">CGMCC 4.1858</strain>
    </source>
</reference>